<organism evidence="1 2">
    <name type="scientific">Nicotiana sylvestris</name>
    <name type="common">Wood tobacco</name>
    <name type="synonym">South American tobacco</name>
    <dbReference type="NCBI Taxonomy" id="4096"/>
    <lineage>
        <taxon>Eukaryota</taxon>
        <taxon>Viridiplantae</taxon>
        <taxon>Streptophyta</taxon>
        <taxon>Embryophyta</taxon>
        <taxon>Tracheophyta</taxon>
        <taxon>Spermatophyta</taxon>
        <taxon>Magnoliopsida</taxon>
        <taxon>eudicotyledons</taxon>
        <taxon>Gunneridae</taxon>
        <taxon>Pentapetalae</taxon>
        <taxon>asterids</taxon>
        <taxon>lamiids</taxon>
        <taxon>Solanales</taxon>
        <taxon>Solanaceae</taxon>
        <taxon>Nicotianoideae</taxon>
        <taxon>Nicotianeae</taxon>
        <taxon>Nicotiana</taxon>
    </lineage>
</organism>
<dbReference type="Pfam" id="PF03140">
    <property type="entry name" value="DUF247"/>
    <property type="match status" value="1"/>
</dbReference>
<protein>
    <submittedName>
        <fullName evidence="2">Uncharacterized protein LOC104212096</fullName>
    </submittedName>
</protein>
<gene>
    <name evidence="2" type="primary">LOC104212096</name>
</gene>
<sequence length="443" mass="51194">MMGTSFRPIQGGRICQCPPTALSKLDKLIRFGPLYCIGEDLKFKKLKEDTWQHVINNSGQTSDDTIDTYQLTINSFEPTIRDMYIFHDGGRLSSDESEVKKNLQCLVMDGCFFLIVVLNLLGATANDLHYLPGQFIWGSCLSQIETQNLKKIFLKSIIFPGNQLPFLVLDELLRQTFFREIITQKVKWYPPEDDVLLRVLYDLIVLPLQRNADYYGTWLCRFEACDSFKDPPNDILHELYLRLVGRRPTSDETEEEWDILLDMGDGNEEERERFPCAKDLSNSGIRFEGVQNIGIKDITLRRYFRWAVLRLPILVLNQSNILMLESLKEYEKIQQLPERDVAAYLQLLCDMVQTYNDAVILVSQGIIRVCRHRVHQVPQLLKNLARLNESGTLFTLNSSSLQLVGFKVGQFLLWVKFWKNVCNVVGILTLISTIFSILQYIKS</sequence>
<reference evidence="1" key="1">
    <citation type="journal article" date="2013" name="Genome Biol.">
        <title>Reference genomes and transcriptomes of Nicotiana sylvestris and Nicotiana tomentosiformis.</title>
        <authorList>
            <person name="Sierro N."/>
            <person name="Battey J.N."/>
            <person name="Ouadi S."/>
            <person name="Bovet L."/>
            <person name="Goepfert S."/>
            <person name="Bakaher N."/>
            <person name="Peitsch M.C."/>
            <person name="Ivanov N.V."/>
        </authorList>
    </citation>
    <scope>NUCLEOTIDE SEQUENCE [LARGE SCALE GENOMIC DNA]</scope>
</reference>
<evidence type="ECO:0000313" key="2">
    <source>
        <dbReference type="RefSeq" id="XP_009759583.1"/>
    </source>
</evidence>
<dbReference type="AlphaFoldDB" id="A0A1U7UZK1"/>
<accession>A0A1U7UZK1</accession>
<dbReference type="Proteomes" id="UP000189701">
    <property type="component" value="Unplaced"/>
</dbReference>
<dbReference type="OrthoDB" id="1302277at2759"/>
<evidence type="ECO:0000313" key="1">
    <source>
        <dbReference type="Proteomes" id="UP000189701"/>
    </source>
</evidence>
<name>A0A1U7UZK1_NICSY</name>
<proteinExistence type="predicted"/>
<dbReference type="RefSeq" id="XP_009759583.1">
    <property type="nucleotide sequence ID" value="XM_009761281.1"/>
</dbReference>
<reference evidence="2" key="2">
    <citation type="submission" date="2025-08" db="UniProtKB">
        <authorList>
            <consortium name="RefSeq"/>
        </authorList>
    </citation>
    <scope>IDENTIFICATION</scope>
    <source>
        <tissue evidence="2">Leaf</tissue>
    </source>
</reference>
<dbReference type="PANTHER" id="PTHR31549">
    <property type="entry name" value="PROTEIN, PUTATIVE (DUF247)-RELATED-RELATED"/>
    <property type="match status" value="1"/>
</dbReference>
<keyword evidence="1" id="KW-1185">Reference proteome</keyword>
<dbReference type="InterPro" id="IPR004158">
    <property type="entry name" value="DUF247_pln"/>
</dbReference>
<dbReference type="PANTHER" id="PTHR31549:SF190">
    <property type="entry name" value="UPF0481 PROTEIN-RELATED"/>
    <property type="match status" value="1"/>
</dbReference>